<proteinExistence type="predicted"/>
<feature type="compositionally biased region" description="Low complexity" evidence="1">
    <location>
        <begin position="266"/>
        <end position="280"/>
    </location>
</feature>
<dbReference type="AlphaFoldDB" id="A0A9P6IL85"/>
<gene>
    <name evidence="2" type="ORF">BGZ65_010821</name>
</gene>
<protein>
    <submittedName>
        <fullName evidence="2">Uncharacterized protein</fullName>
    </submittedName>
</protein>
<evidence type="ECO:0000313" key="3">
    <source>
        <dbReference type="Proteomes" id="UP000749646"/>
    </source>
</evidence>
<evidence type="ECO:0000313" key="2">
    <source>
        <dbReference type="EMBL" id="KAF9920919.1"/>
    </source>
</evidence>
<feature type="non-terminal residue" evidence="2">
    <location>
        <position position="312"/>
    </location>
</feature>
<organism evidence="2 3">
    <name type="scientific">Modicella reniformis</name>
    <dbReference type="NCBI Taxonomy" id="1440133"/>
    <lineage>
        <taxon>Eukaryota</taxon>
        <taxon>Fungi</taxon>
        <taxon>Fungi incertae sedis</taxon>
        <taxon>Mucoromycota</taxon>
        <taxon>Mortierellomycotina</taxon>
        <taxon>Mortierellomycetes</taxon>
        <taxon>Mortierellales</taxon>
        <taxon>Mortierellaceae</taxon>
        <taxon>Modicella</taxon>
    </lineage>
</organism>
<evidence type="ECO:0000256" key="1">
    <source>
        <dbReference type="SAM" id="MobiDB-lite"/>
    </source>
</evidence>
<reference evidence="2" key="1">
    <citation type="journal article" date="2020" name="Fungal Divers.">
        <title>Resolving the Mortierellaceae phylogeny through synthesis of multi-gene phylogenetics and phylogenomics.</title>
        <authorList>
            <person name="Vandepol N."/>
            <person name="Liber J."/>
            <person name="Desiro A."/>
            <person name="Na H."/>
            <person name="Kennedy M."/>
            <person name="Barry K."/>
            <person name="Grigoriev I.V."/>
            <person name="Miller A.N."/>
            <person name="O'Donnell K."/>
            <person name="Stajich J.E."/>
            <person name="Bonito G."/>
        </authorList>
    </citation>
    <scope>NUCLEOTIDE SEQUENCE</scope>
    <source>
        <strain evidence="2">MES-2147</strain>
    </source>
</reference>
<dbReference type="OrthoDB" id="10560408at2759"/>
<feature type="region of interest" description="Disordered" evidence="1">
    <location>
        <begin position="266"/>
        <end position="298"/>
    </location>
</feature>
<keyword evidence="3" id="KW-1185">Reference proteome</keyword>
<feature type="compositionally biased region" description="Acidic residues" evidence="1">
    <location>
        <begin position="281"/>
        <end position="290"/>
    </location>
</feature>
<comment type="caution">
    <text evidence="2">The sequence shown here is derived from an EMBL/GenBank/DDBJ whole genome shotgun (WGS) entry which is preliminary data.</text>
</comment>
<accession>A0A9P6IL85</accession>
<feature type="non-terminal residue" evidence="2">
    <location>
        <position position="1"/>
    </location>
</feature>
<name>A0A9P6IL85_9FUNG</name>
<sequence>DSIVARSISISRAERASVLRSRISSPQNDEESLSITASRASHEFSDQGSTSELDRHALISAEMDKLRSVHLHLLSTITEYKKQITVVKDRNLKLVATLLDRERVRLWTADGQDEVISAIVGQHGHNHVTTNTSGSSIALNNMANGTSSHGGSSGNLLSSVGAVSLAETISSIGTTTLVNGSINSGSSSGSSSNLVPGLAAGAKKGHHLSLTAAEDGIKLLRCQLERIRLCEMTRFTEMGIGLTMNYTGPYPSAIVSGDKKNGVGISVKGGSSTVGSTEGSVGDEGEGDGPDAEKGAFSKFEATLYSDLENRY</sequence>
<feature type="compositionally biased region" description="Polar residues" evidence="1">
    <location>
        <begin position="22"/>
        <end position="39"/>
    </location>
</feature>
<dbReference type="Proteomes" id="UP000749646">
    <property type="component" value="Unassembled WGS sequence"/>
</dbReference>
<dbReference type="EMBL" id="JAAAHW010011144">
    <property type="protein sequence ID" value="KAF9920919.1"/>
    <property type="molecule type" value="Genomic_DNA"/>
</dbReference>
<feature type="region of interest" description="Disordered" evidence="1">
    <location>
        <begin position="21"/>
        <end position="51"/>
    </location>
</feature>